<dbReference type="GO" id="GO:0000993">
    <property type="term" value="F:RNA polymerase II complex binding"/>
    <property type="evidence" value="ECO:0007669"/>
    <property type="project" value="InterPro"/>
</dbReference>
<keyword evidence="4" id="KW-1185">Reference proteome</keyword>
<feature type="region of interest" description="Disordered" evidence="1">
    <location>
        <begin position="1542"/>
        <end position="1566"/>
    </location>
</feature>
<feature type="region of interest" description="Disordered" evidence="1">
    <location>
        <begin position="889"/>
        <end position="1181"/>
    </location>
</feature>
<proteinExistence type="predicted"/>
<evidence type="ECO:0000256" key="1">
    <source>
        <dbReference type="SAM" id="MobiDB-lite"/>
    </source>
</evidence>
<feature type="compositionally biased region" description="Low complexity" evidence="1">
    <location>
        <begin position="678"/>
        <end position="687"/>
    </location>
</feature>
<dbReference type="PROSITE" id="PS51391">
    <property type="entry name" value="CID"/>
    <property type="match status" value="1"/>
</dbReference>
<dbReference type="Gene3D" id="1.25.40.90">
    <property type="match status" value="1"/>
</dbReference>
<feature type="region of interest" description="Disordered" evidence="1">
    <location>
        <begin position="2145"/>
        <end position="2179"/>
    </location>
</feature>
<feature type="compositionally biased region" description="Low complexity" evidence="1">
    <location>
        <begin position="294"/>
        <end position="311"/>
    </location>
</feature>
<feature type="compositionally biased region" description="Polar residues" evidence="1">
    <location>
        <begin position="156"/>
        <end position="174"/>
    </location>
</feature>
<dbReference type="Proteomes" id="UP000245119">
    <property type="component" value="Linkage Group LG3"/>
</dbReference>
<evidence type="ECO:0000313" key="4">
    <source>
        <dbReference type="Proteomes" id="UP000245119"/>
    </source>
</evidence>
<dbReference type="EMBL" id="PZQS01000003">
    <property type="protein sequence ID" value="PVD34925.1"/>
    <property type="molecule type" value="Genomic_DNA"/>
</dbReference>
<sequence>MTDSAESYRAALADLTFNSKPMINMLTMLAEENEQTATQIVQVIEEEIEKAPAQRKLPILYLIDSMIKNLSSTLYPQLFIQNIVTLFCRVFEEVDEKTRTAMYKLRQTWVKCIPNNKLFALDVRVKRIDPAWPITAKPPEQGSIHVNPKFLAKQAQAGSGENSPTWSSSPQSEATLPDRSPDDKMKELQEKEEELKRLKLELELAQTRAKLEQEKRKYEQKVEEEEARLRATQDFMSVDGPGSTPPDFSSGPLPRTTGASQSSSASARSRDPRLARNPDLASSVASRDPRRRNQGPTSQQQLTPTSQAQPSIISNQVPPPTSMQQQLLPQTLTLAGAGLQPIPPVPAIPVVPAPVGEDLAALADWFTSAGNTHVVTTAPVTEPRPVHAEPKTPNLSNKPSNKDSLLSTIPLPNNAQSSATSKQGKQVKKPAKPKIIPDKAVPEKTPAPVKFKINTSEVPSTPPPLKLQPPAVKKKVVPKTDAKGSLDEDSGLTSAKLKKSETNPEVKKTDKTVEEISEKEDKPVEKESSKERKVEKKSDRETDSSEKSPRKTDKTSSISREKKSTSSRRSLSTERRDHERRDSKDSDRARSGEDRSHGSKERHVAKERERRGREEKTDHRKSPPHRSSFRGRVSRGRGRGRSYHYHSRSRSVSRSRSRSPIKGDKRKSIDQNSCITTSSSGSDVASSKGTVSAASSQEKIIDVDDRAAAKRSLDSDDNLAPQPKKARAVSGDNSTTDVSVGESDSKEDIEKLFSGQDIDYRQQGGSLMQSPAQQRWSKFKENHPEDFTLELERRKSMDEVRRASLEAAGVSGPRHRDFDRDLHDVDFRRRSILQPGLTRRPLVRADIKESIPQALSLEHQEEIMMQAEQELRAGRMSHEEHQNLLRQLGQVFDIQRQQRKTSDRGDADWNDPSRHGDPHLRDHKLASRKEIQDDVDHRRLFDSDFRKSGSDRPQDSVHESHADRDFRASRAEEGDVDLRRSGRREEAAPYGNYDPGREGPKRDHRFGARPDFARGDRPRDFESREGAREYGGSPHADFEDMPHGEPRSKRPLLGIAPGVPVDSHHVKSDERGPATDYDKRDLHRRVPRRPDFEGNRPSRPDFRHGPDRNADYDYDARGMPRDFDYRGPLRDYEGRVHTRDFDHRSPRDFDGRGPPREFDDRNLPRDHEGRMGPVDSFPLNRSERVPHGEIREPYHPGFEAGPFNGPRPSFLGAGPRPLRPRVPVQGPSGPRGLAPHMHQDSLARFPDDAPIPSSPMDDPRWSVMRGLLGNEVKEEIVIDGKPFEVRMGVERRIKIYNVVYDVLIDPLDRGIRVNGELVYKFGEPKKDISLGGKVVEIFYHGPHRDIWIDGQQYRLRIDAPPLNMVFDNTIYGFQIDGRDNMILVDRLEKGTLGGPPRPLILNGVHHEISFEPPPRRILIDNQSCELKLDRKIPVIMYNKKPHGIRFEGDPRNIYINDVPYLVPFDRAVKVKIGPRPHFLAFGGPAHEVIIDGRWYEVKFNNNPKNITIGNRICSVRLEPPVPRVKILSEMTEAYDESALLKSNRPSPFARTPQQLSPKADLRHPHPVDSVTIGVRQRIDADVTAKPIVEPGSIGQNQPGAGISTPVVGVLPEKSPLPVCTSQAVAVAQDVSSGKPPAPVAETTTVNQSPKPVVSMQQGTEALHLQGMGMRPPHQQSVRFQGTGCPVGQGPMQGPRPGPGAMLQAQNLMGNSMLLANMMQGLPMMPVTMPQILGLPEALMGIQRMMSPQMGGNPFAQPMTSPPFIGNPTLPRMISPSPGPFATTGPQIGPISIHQSMVTQSSTPQTLVTSATPLTPAAGPAASPAAPAAGASMLDVKDLFEKLVAVGIIKKEEKKEETTVSLEVAKPKEALAEIQQEMVEQKPLVPAVKPKIVIPKKEPAFEHPPDLSDFQSVKLKKQYSEVVHLLYQGIQCSSCGCRFPMSETEKYRQHLDWHFRANKREKEAAKIASYRKWYYEMNEWILYEELEESEEKLRSSVFEEEASAHSAENQASSFPLQIPEGVEVIHNPTATGNEKEDICLICNDPFEQYWDEEAEDWHLRDAIKVDGKVYHPVCYEDAKEGSGATVTPTPTVDVAVNPLETQLQHSASAGVAFEEVPAPTRVPEKWETNVKTEPLPVEEAHVTAASSVTSADSLPEAKHEISDSSLPVKTDTATTAADTSHPVSSDIMLVPVVIKTEPSSDNVTEPLTVPVKVEPTDSLIPEQTCAEATLNKAICNTSSPPTMSPSLEQVADVKEPSAVEESASKDSEN</sequence>
<accession>A0A2T7PNC4</accession>
<gene>
    <name evidence="3" type="ORF">C0Q70_06206</name>
</gene>
<feature type="compositionally biased region" description="Basic and acidic residues" evidence="1">
    <location>
        <begin position="2250"/>
        <end position="2268"/>
    </location>
</feature>
<reference evidence="3 4" key="1">
    <citation type="submission" date="2018-04" db="EMBL/GenBank/DDBJ databases">
        <title>The genome of golden apple snail Pomacea canaliculata provides insight into stress tolerance and invasive adaptation.</title>
        <authorList>
            <person name="Liu C."/>
            <person name="Liu B."/>
            <person name="Ren Y."/>
            <person name="Zhang Y."/>
            <person name="Wang H."/>
            <person name="Li S."/>
            <person name="Jiang F."/>
            <person name="Yin L."/>
            <person name="Zhang G."/>
            <person name="Qian W."/>
            <person name="Fan W."/>
        </authorList>
    </citation>
    <scope>NUCLEOTIDE SEQUENCE [LARGE SCALE GENOMIC DNA]</scope>
    <source>
        <strain evidence="3">SZHN2017</strain>
        <tissue evidence="3">Muscle</tissue>
    </source>
</reference>
<feature type="compositionally biased region" description="Basic and acidic residues" evidence="1">
    <location>
        <begin position="1062"/>
        <end position="1081"/>
    </location>
</feature>
<dbReference type="CDD" id="cd16982">
    <property type="entry name" value="CID_Pcf11"/>
    <property type="match status" value="1"/>
</dbReference>
<feature type="region of interest" description="Disordered" evidence="1">
    <location>
        <begin position="211"/>
        <end position="327"/>
    </location>
</feature>
<feature type="compositionally biased region" description="Basic and acidic residues" evidence="1">
    <location>
        <begin position="211"/>
        <end position="231"/>
    </location>
</feature>
<dbReference type="SMART" id="SM00582">
    <property type="entry name" value="RPR"/>
    <property type="match status" value="1"/>
</dbReference>
<feature type="domain" description="CID" evidence="2">
    <location>
        <begin position="1"/>
        <end position="129"/>
    </location>
</feature>
<dbReference type="InterPro" id="IPR047415">
    <property type="entry name" value="Pcf11_CID"/>
</dbReference>
<feature type="compositionally biased region" description="Basic and acidic residues" evidence="1">
    <location>
        <begin position="1088"/>
        <end position="1170"/>
    </location>
</feature>
<feature type="compositionally biased region" description="Basic residues" evidence="1">
    <location>
        <begin position="622"/>
        <end position="659"/>
    </location>
</feature>
<feature type="compositionally biased region" description="Low complexity" evidence="1">
    <location>
        <begin position="2169"/>
        <end position="2178"/>
    </location>
</feature>
<feature type="compositionally biased region" description="Basic and acidic residues" evidence="1">
    <location>
        <begin position="179"/>
        <end position="190"/>
    </location>
</feature>
<dbReference type="GO" id="GO:0006369">
    <property type="term" value="P:termination of RNA polymerase II transcription"/>
    <property type="evidence" value="ECO:0007669"/>
    <property type="project" value="InterPro"/>
</dbReference>
<dbReference type="Pfam" id="PF04818">
    <property type="entry name" value="CID"/>
    <property type="match status" value="1"/>
</dbReference>
<feature type="region of interest" description="Disordered" evidence="1">
    <location>
        <begin position="154"/>
        <end position="190"/>
    </location>
</feature>
<feature type="compositionally biased region" description="Polar residues" evidence="1">
    <location>
        <begin position="393"/>
        <end position="421"/>
    </location>
</feature>
<comment type="caution">
    <text evidence="3">The sequence shown here is derived from an EMBL/GenBank/DDBJ whole genome shotgun (WGS) entry which is preliminary data.</text>
</comment>
<dbReference type="InterPro" id="IPR006569">
    <property type="entry name" value="CID_dom"/>
</dbReference>
<protein>
    <recommendedName>
        <fullName evidence="2">CID domain-containing protein</fullName>
    </recommendedName>
</protein>
<dbReference type="GO" id="GO:0005737">
    <property type="term" value="C:cytoplasm"/>
    <property type="evidence" value="ECO:0007669"/>
    <property type="project" value="TreeGrafter"/>
</dbReference>
<dbReference type="GO" id="GO:0003729">
    <property type="term" value="F:mRNA binding"/>
    <property type="evidence" value="ECO:0007669"/>
    <property type="project" value="InterPro"/>
</dbReference>
<dbReference type="OrthoDB" id="343582at2759"/>
<feature type="compositionally biased region" description="Basic and acidic residues" evidence="1">
    <location>
        <begin position="995"/>
        <end position="1028"/>
    </location>
</feature>
<evidence type="ECO:0000313" key="3">
    <source>
        <dbReference type="EMBL" id="PVD34925.1"/>
    </source>
</evidence>
<feature type="region of interest" description="Disordered" evidence="1">
    <location>
        <begin position="377"/>
        <end position="748"/>
    </location>
</feature>
<feature type="compositionally biased region" description="Polar residues" evidence="1">
    <location>
        <begin position="688"/>
        <end position="698"/>
    </location>
</feature>
<organism evidence="3 4">
    <name type="scientific">Pomacea canaliculata</name>
    <name type="common">Golden apple snail</name>
    <dbReference type="NCBI Taxonomy" id="400727"/>
    <lineage>
        <taxon>Eukaryota</taxon>
        <taxon>Metazoa</taxon>
        <taxon>Spiralia</taxon>
        <taxon>Lophotrochozoa</taxon>
        <taxon>Mollusca</taxon>
        <taxon>Gastropoda</taxon>
        <taxon>Caenogastropoda</taxon>
        <taxon>Architaenioglossa</taxon>
        <taxon>Ampullarioidea</taxon>
        <taxon>Ampullariidae</taxon>
        <taxon>Pomacea</taxon>
    </lineage>
</organism>
<dbReference type="InterPro" id="IPR008942">
    <property type="entry name" value="ENTH_VHS"/>
</dbReference>
<feature type="region of interest" description="Disordered" evidence="1">
    <location>
        <begin position="2234"/>
        <end position="2268"/>
    </location>
</feature>
<feature type="compositionally biased region" description="Basic and acidic residues" evidence="1">
    <location>
        <begin position="1036"/>
        <end position="1048"/>
    </location>
</feature>
<dbReference type="InterPro" id="IPR045154">
    <property type="entry name" value="PCF11-like"/>
</dbReference>
<feature type="compositionally biased region" description="Basic and acidic residues" evidence="1">
    <location>
        <begin position="571"/>
        <end position="621"/>
    </location>
</feature>
<evidence type="ECO:0000259" key="2">
    <source>
        <dbReference type="PROSITE" id="PS51391"/>
    </source>
</evidence>
<dbReference type="PANTHER" id="PTHR15921:SF3">
    <property type="entry name" value="PRE-MRNA CLEAVAGE COMPLEX 2 PROTEIN PCF11"/>
    <property type="match status" value="1"/>
</dbReference>
<dbReference type="SUPFAM" id="SSF48464">
    <property type="entry name" value="ENTH/VHS domain"/>
    <property type="match status" value="1"/>
</dbReference>
<dbReference type="STRING" id="400727.A0A2T7PNC4"/>
<feature type="compositionally biased region" description="Polar residues" evidence="1">
    <location>
        <begin position="2234"/>
        <end position="2246"/>
    </location>
</feature>
<name>A0A2T7PNC4_POMCA</name>
<feature type="compositionally biased region" description="Basic and acidic residues" evidence="1">
    <location>
        <begin position="900"/>
        <end position="987"/>
    </location>
</feature>
<feature type="compositionally biased region" description="Basic and acidic residues" evidence="1">
    <location>
        <begin position="498"/>
        <end position="564"/>
    </location>
</feature>
<dbReference type="GO" id="GO:0005849">
    <property type="term" value="C:mRNA cleavage factor complex"/>
    <property type="evidence" value="ECO:0007669"/>
    <property type="project" value="TreeGrafter"/>
</dbReference>
<dbReference type="GO" id="GO:0031124">
    <property type="term" value="P:mRNA 3'-end processing"/>
    <property type="evidence" value="ECO:0007669"/>
    <property type="project" value="InterPro"/>
</dbReference>
<dbReference type="PANTHER" id="PTHR15921">
    <property type="entry name" value="PRE-MRNA CLEAVAGE COMPLEX II"/>
    <property type="match status" value="1"/>
</dbReference>
<feature type="compositionally biased region" description="Basic and acidic residues" evidence="1">
    <location>
        <begin position="699"/>
        <end position="714"/>
    </location>
</feature>